<reference evidence="2" key="1">
    <citation type="submission" date="2017-07" db="EMBL/GenBank/DDBJ databases">
        <title>Taro Niue Genome Assembly and Annotation.</title>
        <authorList>
            <person name="Atibalentja N."/>
            <person name="Keating K."/>
            <person name="Fields C.J."/>
        </authorList>
    </citation>
    <scope>NUCLEOTIDE SEQUENCE</scope>
    <source>
        <strain evidence="2">Niue_2</strain>
        <tissue evidence="2">Leaf</tissue>
    </source>
</reference>
<dbReference type="Proteomes" id="UP000652761">
    <property type="component" value="Unassembled WGS sequence"/>
</dbReference>
<organism evidence="2 3">
    <name type="scientific">Colocasia esculenta</name>
    <name type="common">Wild taro</name>
    <name type="synonym">Arum esculentum</name>
    <dbReference type="NCBI Taxonomy" id="4460"/>
    <lineage>
        <taxon>Eukaryota</taxon>
        <taxon>Viridiplantae</taxon>
        <taxon>Streptophyta</taxon>
        <taxon>Embryophyta</taxon>
        <taxon>Tracheophyta</taxon>
        <taxon>Spermatophyta</taxon>
        <taxon>Magnoliopsida</taxon>
        <taxon>Liliopsida</taxon>
        <taxon>Araceae</taxon>
        <taxon>Aroideae</taxon>
        <taxon>Colocasieae</taxon>
        <taxon>Colocasia</taxon>
    </lineage>
</organism>
<comment type="caution">
    <text evidence="2">The sequence shown here is derived from an EMBL/GenBank/DDBJ whole genome shotgun (WGS) entry which is preliminary data.</text>
</comment>
<protein>
    <submittedName>
        <fullName evidence="2">Uncharacterized protein</fullName>
    </submittedName>
</protein>
<feature type="compositionally biased region" description="Basic and acidic residues" evidence="1">
    <location>
        <begin position="101"/>
        <end position="111"/>
    </location>
</feature>
<evidence type="ECO:0000256" key="1">
    <source>
        <dbReference type="SAM" id="MobiDB-lite"/>
    </source>
</evidence>
<dbReference type="PANTHER" id="PTHR34564">
    <property type="entry name" value="PEPTIDYL-PROLYL CIS-TRANS ISOMERASE G"/>
    <property type="match status" value="1"/>
</dbReference>
<feature type="region of interest" description="Disordered" evidence="1">
    <location>
        <begin position="91"/>
        <end position="111"/>
    </location>
</feature>
<sequence length="111" mass="12996">MPRSLKAAYNDVKAFVLIITSQFEWKQQLVNDLDPNHSISEKPQQTMNKEEVVKEKIILSQEKNIQRLKKLVQSLQQQLLQCQSFNKTLNANHSSLMTRTNEIEQQRSLED</sequence>
<dbReference type="AlphaFoldDB" id="A0A843U7E6"/>
<keyword evidence="3" id="KW-1185">Reference proteome</keyword>
<evidence type="ECO:0000313" key="3">
    <source>
        <dbReference type="Proteomes" id="UP000652761"/>
    </source>
</evidence>
<dbReference type="OrthoDB" id="1930404at2759"/>
<dbReference type="EMBL" id="NMUH01000360">
    <property type="protein sequence ID" value="MQL77674.1"/>
    <property type="molecule type" value="Genomic_DNA"/>
</dbReference>
<gene>
    <name evidence="2" type="ORF">Taro_010081</name>
</gene>
<feature type="compositionally biased region" description="Polar residues" evidence="1">
    <location>
        <begin position="91"/>
        <end position="100"/>
    </location>
</feature>
<name>A0A843U7E6_COLES</name>
<evidence type="ECO:0000313" key="2">
    <source>
        <dbReference type="EMBL" id="MQL77674.1"/>
    </source>
</evidence>
<proteinExistence type="predicted"/>
<accession>A0A843U7E6</accession>
<dbReference type="PANTHER" id="PTHR34564:SF3">
    <property type="entry name" value="PEPTIDYL-PROLYL CIS-TRANS ISOMERASE G"/>
    <property type="match status" value="1"/>
</dbReference>